<dbReference type="GO" id="GO:0005737">
    <property type="term" value="C:cytoplasm"/>
    <property type="evidence" value="ECO:0007669"/>
    <property type="project" value="TreeGrafter"/>
</dbReference>
<dbReference type="PROSITE" id="PS00687">
    <property type="entry name" value="ALDEHYDE_DEHYDR_GLU"/>
    <property type="match status" value="1"/>
</dbReference>
<dbReference type="GO" id="GO:0006081">
    <property type="term" value="P:aldehyde metabolic process"/>
    <property type="evidence" value="ECO:0007669"/>
    <property type="project" value="InterPro"/>
</dbReference>
<dbReference type="EMBL" id="NIRS01000004">
    <property type="protein sequence ID" value="PPK37529.1"/>
    <property type="molecule type" value="Genomic_DNA"/>
</dbReference>
<dbReference type="Gene3D" id="3.40.309.10">
    <property type="entry name" value="Aldehyde Dehydrogenase, Chain A, domain 2"/>
    <property type="match status" value="1"/>
</dbReference>
<name>A0A2S6FJ96_9PSED</name>
<feature type="domain" description="Aldehyde dehydrogenase" evidence="10">
    <location>
        <begin position="38"/>
        <end position="449"/>
    </location>
</feature>
<reference evidence="12" key="1">
    <citation type="submission" date="2017-06" db="EMBL/GenBank/DDBJ databases">
        <authorList>
            <person name="Furmanczyk E.M."/>
        </authorList>
    </citation>
    <scope>NUCLEOTIDE SEQUENCE [LARGE SCALE GENOMIC DNA]</scope>
    <source>
        <strain evidence="12">AP3_16</strain>
    </source>
</reference>
<dbReference type="PIRSF" id="PIRSF036492">
    <property type="entry name" value="ALDH"/>
    <property type="match status" value="1"/>
</dbReference>
<comment type="catalytic activity">
    <reaction evidence="4">
        <text>(E)-coniferaldehyde + NAD(+) + H2O = (E)-ferulate + NADH + 2 H(+)</text>
        <dbReference type="Rhea" id="RHEA:23968"/>
        <dbReference type="ChEBI" id="CHEBI:15377"/>
        <dbReference type="ChEBI" id="CHEBI:15378"/>
        <dbReference type="ChEBI" id="CHEBI:16547"/>
        <dbReference type="ChEBI" id="CHEBI:29749"/>
        <dbReference type="ChEBI" id="CHEBI:57540"/>
        <dbReference type="ChEBI" id="CHEBI:57945"/>
        <dbReference type="EC" id="1.2.1.68"/>
    </reaction>
</comment>
<dbReference type="InterPro" id="IPR016161">
    <property type="entry name" value="Ald_DH/histidinol_DH"/>
</dbReference>
<evidence type="ECO:0000256" key="6">
    <source>
        <dbReference type="PIRNR" id="PIRNR036492"/>
    </source>
</evidence>
<keyword evidence="3" id="KW-0520">NAD</keyword>
<feature type="active site" evidence="7">
    <location>
        <position position="259"/>
    </location>
</feature>
<dbReference type="InterPro" id="IPR029510">
    <property type="entry name" value="Ald_DH_CS_GLU"/>
</dbReference>
<dbReference type="InterPro" id="IPR012394">
    <property type="entry name" value="Aldehyde_DH_NAD(P)"/>
</dbReference>
<feature type="active site" evidence="7 8">
    <location>
        <position position="225"/>
    </location>
</feature>
<evidence type="ECO:0000313" key="12">
    <source>
        <dbReference type="Proteomes" id="UP000238541"/>
    </source>
</evidence>
<dbReference type="Pfam" id="PF00171">
    <property type="entry name" value="Aldedh"/>
    <property type="match status" value="1"/>
</dbReference>
<evidence type="ECO:0000256" key="4">
    <source>
        <dbReference type="ARBA" id="ARBA00051482"/>
    </source>
</evidence>
<dbReference type="FunFam" id="3.40.309.10:FF:000003">
    <property type="entry name" value="Aldehyde dehydrogenase"/>
    <property type="match status" value="1"/>
</dbReference>
<dbReference type="PROSITE" id="PS00070">
    <property type="entry name" value="ALDEHYDE_DEHYDR_CYS"/>
    <property type="match status" value="1"/>
</dbReference>
<dbReference type="InterPro" id="IPR016163">
    <property type="entry name" value="Ald_DH_C"/>
</dbReference>
<dbReference type="GO" id="GO:0004029">
    <property type="term" value="F:aldehyde dehydrogenase (NAD+) activity"/>
    <property type="evidence" value="ECO:0007669"/>
    <property type="project" value="TreeGrafter"/>
</dbReference>
<dbReference type="InterPro" id="IPR015590">
    <property type="entry name" value="Aldehyde_DH_dom"/>
</dbReference>
<dbReference type="InterPro" id="IPR016162">
    <property type="entry name" value="Ald_DH_N"/>
</dbReference>
<comment type="similarity">
    <text evidence="1 6 9">Belongs to the aldehyde dehydrogenase family.</text>
</comment>
<sequence length="490" mass="54082">MTSNQPLDEDVTIARMRDVLKRQQVASMTEGPPSTALRIDRIDRVIQLLLENQQRLCRALASDFSWRSHDQSLMSDVLLSVAGFKYARKHLRKWMKPQRRSPEMGAGLLGAKAEIYFQPLGSIGIMVPWNFPVAIALGPLAEALAAGNRAMIMLSEFTPATAALLIELLAGVFDETEVAAFVGGAKVGAAFSGLPLDHIVFTGSPRVGKLVMAAAAENLTPLTLELGGKSPTIIGRGADLDNAARRIWGGKVVNSGQACIAPDYVLVHEDDREHLLTSMQTELQRMFPTLRCNLDYTAIASQRQYDRLQRYLQDAEALGVRRIEVNPAHEDLGAVRKIAPTLLVDPPEQALVMQEELFGPLLPICSYRTIDEAIAYINARPRPLALYYFGDDRVEARKVLRHTWSGGVCINEVMQHIFQSDLPFGGCGNSGFGRYRGGEGFKAFSLQRSVFKPAWFDVMGLLRPPYGSLLRRVMGALLKAPAKKQQRSRA</sequence>
<evidence type="ECO:0000256" key="8">
    <source>
        <dbReference type="PROSITE-ProRule" id="PRU10007"/>
    </source>
</evidence>
<evidence type="ECO:0000256" key="2">
    <source>
        <dbReference type="ARBA" id="ARBA00023002"/>
    </source>
</evidence>
<dbReference type="PANTHER" id="PTHR43570:SF20">
    <property type="entry name" value="ALDEHYDE DEHYDROGENASE ALDX-RELATED"/>
    <property type="match status" value="1"/>
</dbReference>
<organism evidence="11 12">
    <name type="scientific">Pseudomonas laurylsulfatiphila</name>
    <dbReference type="NCBI Taxonomy" id="2011015"/>
    <lineage>
        <taxon>Bacteria</taxon>
        <taxon>Pseudomonadati</taxon>
        <taxon>Pseudomonadota</taxon>
        <taxon>Gammaproteobacteria</taxon>
        <taxon>Pseudomonadales</taxon>
        <taxon>Pseudomonadaceae</taxon>
        <taxon>Pseudomonas</taxon>
    </lineage>
</organism>
<evidence type="ECO:0000256" key="9">
    <source>
        <dbReference type="RuleBase" id="RU003345"/>
    </source>
</evidence>
<gene>
    <name evidence="11" type="ORF">CD175_14680</name>
</gene>
<comment type="caution">
    <text evidence="11">The sequence shown here is derived from an EMBL/GenBank/DDBJ whole genome shotgun (WGS) entry which is preliminary data.</text>
</comment>
<proteinExistence type="inferred from homology"/>
<dbReference type="CDD" id="cd07133">
    <property type="entry name" value="ALDH_CALDH_CalB"/>
    <property type="match status" value="1"/>
</dbReference>
<dbReference type="InterPro" id="IPR016160">
    <property type="entry name" value="Ald_DH_CS_CYS"/>
</dbReference>
<dbReference type="Gene3D" id="3.40.605.10">
    <property type="entry name" value="Aldehyde Dehydrogenase, Chain A, domain 1"/>
    <property type="match status" value="1"/>
</dbReference>
<evidence type="ECO:0000313" key="11">
    <source>
        <dbReference type="EMBL" id="PPK37529.1"/>
    </source>
</evidence>
<dbReference type="GO" id="GO:0050269">
    <property type="term" value="F:coniferyl-aldehyde dehydrogenase [NAD(P)+] activity"/>
    <property type="evidence" value="ECO:0007669"/>
    <property type="project" value="UniProtKB-EC"/>
</dbReference>
<keyword evidence="2 6" id="KW-0560">Oxidoreductase</keyword>
<comment type="catalytic activity">
    <reaction evidence="5">
        <text>(E)-coniferaldehyde + NADP(+) + H2O = (E)-ferulate + NADPH + 2 H(+)</text>
        <dbReference type="Rhea" id="RHEA:23964"/>
        <dbReference type="ChEBI" id="CHEBI:15377"/>
        <dbReference type="ChEBI" id="CHEBI:15378"/>
        <dbReference type="ChEBI" id="CHEBI:16547"/>
        <dbReference type="ChEBI" id="CHEBI:29749"/>
        <dbReference type="ChEBI" id="CHEBI:57783"/>
        <dbReference type="ChEBI" id="CHEBI:58349"/>
        <dbReference type="EC" id="1.2.1.68"/>
    </reaction>
</comment>
<keyword evidence="12" id="KW-1185">Reference proteome</keyword>
<protein>
    <recommendedName>
        <fullName evidence="6">Aldehyde dehydrogenase</fullName>
    </recommendedName>
</protein>
<dbReference type="PANTHER" id="PTHR43570">
    <property type="entry name" value="ALDEHYDE DEHYDROGENASE"/>
    <property type="match status" value="1"/>
</dbReference>
<dbReference type="AlphaFoldDB" id="A0A2S6FJ96"/>
<accession>A0A2S6FJ96</accession>
<evidence type="ECO:0000256" key="5">
    <source>
        <dbReference type="ARBA" id="ARBA00051636"/>
    </source>
</evidence>
<dbReference type="RefSeq" id="WP_104449499.1">
    <property type="nucleotide sequence ID" value="NZ_NIRS01000004.1"/>
</dbReference>
<evidence type="ECO:0000256" key="1">
    <source>
        <dbReference type="ARBA" id="ARBA00009986"/>
    </source>
</evidence>
<evidence type="ECO:0000256" key="7">
    <source>
        <dbReference type="PIRSR" id="PIRSR036492-1"/>
    </source>
</evidence>
<evidence type="ECO:0000256" key="3">
    <source>
        <dbReference type="ARBA" id="ARBA00023027"/>
    </source>
</evidence>
<evidence type="ECO:0000259" key="10">
    <source>
        <dbReference type="Pfam" id="PF00171"/>
    </source>
</evidence>
<dbReference type="SUPFAM" id="SSF53720">
    <property type="entry name" value="ALDH-like"/>
    <property type="match status" value="1"/>
</dbReference>
<dbReference type="Proteomes" id="UP000238541">
    <property type="component" value="Unassembled WGS sequence"/>
</dbReference>